<accession>A0A2A6LWN5</accession>
<name>A0A2A6LWN5_RHIFR</name>
<feature type="transmembrane region" description="Helical" evidence="1">
    <location>
        <begin position="293"/>
        <end position="320"/>
    </location>
</feature>
<dbReference type="InterPro" id="IPR001173">
    <property type="entry name" value="Glyco_trans_2-like"/>
</dbReference>
<dbReference type="GO" id="GO:0016740">
    <property type="term" value="F:transferase activity"/>
    <property type="evidence" value="ECO:0007669"/>
    <property type="project" value="UniProtKB-KW"/>
</dbReference>
<comment type="caution">
    <text evidence="3">The sequence shown here is derived from an EMBL/GenBank/DDBJ whole genome shotgun (WGS) entry which is preliminary data.</text>
</comment>
<keyword evidence="3" id="KW-0808">Transferase</keyword>
<dbReference type="Proteomes" id="UP000220353">
    <property type="component" value="Unassembled WGS sequence"/>
</dbReference>
<proteinExistence type="predicted"/>
<dbReference type="Gene3D" id="3.90.550.10">
    <property type="entry name" value="Spore Coat Polysaccharide Biosynthesis Protein SpsA, Chain A"/>
    <property type="match status" value="1"/>
</dbReference>
<reference evidence="3 4" key="1">
    <citation type="submission" date="2017-09" db="EMBL/GenBank/DDBJ databases">
        <title>Comparative genomics of rhizobia isolated from Phaseolus vulgaris in China.</title>
        <authorList>
            <person name="Tong W."/>
        </authorList>
    </citation>
    <scope>NUCLEOTIDE SEQUENCE [LARGE SCALE GENOMIC DNA]</scope>
    <source>
        <strain evidence="3 4">PCH1</strain>
    </source>
</reference>
<evidence type="ECO:0000313" key="3">
    <source>
        <dbReference type="EMBL" id="PDT46720.1"/>
    </source>
</evidence>
<dbReference type="Pfam" id="PF00535">
    <property type="entry name" value="Glycos_transf_2"/>
    <property type="match status" value="1"/>
</dbReference>
<organism evidence="3 4">
    <name type="scientific">Rhizobium fredii</name>
    <name type="common">Sinorhizobium fredii</name>
    <dbReference type="NCBI Taxonomy" id="380"/>
    <lineage>
        <taxon>Bacteria</taxon>
        <taxon>Pseudomonadati</taxon>
        <taxon>Pseudomonadota</taxon>
        <taxon>Alphaproteobacteria</taxon>
        <taxon>Hyphomicrobiales</taxon>
        <taxon>Rhizobiaceae</taxon>
        <taxon>Sinorhizobium/Ensifer group</taxon>
        <taxon>Sinorhizobium</taxon>
    </lineage>
</organism>
<evidence type="ECO:0000259" key="2">
    <source>
        <dbReference type="Pfam" id="PF00535"/>
    </source>
</evidence>
<dbReference type="InterPro" id="IPR029044">
    <property type="entry name" value="Nucleotide-diphossugar_trans"/>
</dbReference>
<evidence type="ECO:0000313" key="4">
    <source>
        <dbReference type="Proteomes" id="UP000220353"/>
    </source>
</evidence>
<feature type="domain" description="Glycosyltransferase 2-like" evidence="2">
    <location>
        <begin position="37"/>
        <end position="200"/>
    </location>
</feature>
<protein>
    <submittedName>
        <fullName evidence="3">Glycosyltransferase</fullName>
    </submittedName>
</protein>
<dbReference type="AlphaFoldDB" id="A0A2A6LWN5"/>
<dbReference type="SUPFAM" id="SSF53448">
    <property type="entry name" value="Nucleotide-diphospho-sugar transferases"/>
    <property type="match status" value="1"/>
</dbReference>
<dbReference type="PANTHER" id="PTHR48090">
    <property type="entry name" value="UNDECAPRENYL-PHOSPHATE 4-DEOXY-4-FORMAMIDO-L-ARABINOSE TRANSFERASE-RELATED"/>
    <property type="match status" value="1"/>
</dbReference>
<gene>
    <name evidence="3" type="ORF">CO661_15790</name>
</gene>
<dbReference type="CDD" id="cd04187">
    <property type="entry name" value="DPM1_like_bac"/>
    <property type="match status" value="1"/>
</dbReference>
<keyword evidence="1" id="KW-1133">Transmembrane helix</keyword>
<keyword evidence="1" id="KW-0472">Membrane</keyword>
<keyword evidence="1" id="KW-0812">Transmembrane</keyword>
<dbReference type="PANTHER" id="PTHR48090:SF8">
    <property type="entry name" value="GLYCOSYLTRANSFERASE CSBB-RELATED"/>
    <property type="match status" value="1"/>
</dbReference>
<dbReference type="GO" id="GO:0005886">
    <property type="term" value="C:plasma membrane"/>
    <property type="evidence" value="ECO:0007669"/>
    <property type="project" value="TreeGrafter"/>
</dbReference>
<feature type="transmembrane region" description="Helical" evidence="1">
    <location>
        <begin position="267"/>
        <end position="287"/>
    </location>
</feature>
<dbReference type="InterPro" id="IPR050256">
    <property type="entry name" value="Glycosyltransferase_2"/>
</dbReference>
<evidence type="ECO:0000256" key="1">
    <source>
        <dbReference type="SAM" id="Phobius"/>
    </source>
</evidence>
<sequence>MVSRAPALAGAASSIASNVTPGKNGSSIVADIKPLISVLVPAFNEEANVRRAYAAIVDAFGDLPGYRYEIIFTDNHSSDRTFQILQEIAREDRCVRVIRFSRNVGYQRSLLVAYKAATGDCSVQIDCDLQDPPHRIPQMVALWRQGHQVVYGIRRSLTDDWFTAIIRRTFYRCINALSEDDLPLNVGEFRLVDRRILDELRQVDDTSPYLRGLISAMGFSQIGFEYDREARVAGESKFPFRAMFSLAVDGILNHSLTPLRIASMTSLIMGTATFLLLIGYVIGKLIFGQEWPAGFATTTILILLSITLNAIFLGIIGEYIGRIFMQSKRRPTPIIEASLNDEFHIHPEHAPSRVGSA</sequence>
<dbReference type="EMBL" id="NWTC01000011">
    <property type="protein sequence ID" value="PDT46720.1"/>
    <property type="molecule type" value="Genomic_DNA"/>
</dbReference>